<evidence type="ECO:0000256" key="3">
    <source>
        <dbReference type="ARBA" id="ARBA00014974"/>
    </source>
</evidence>
<dbReference type="GO" id="GO:0045127">
    <property type="term" value="F:N-acetylglucosamine kinase activity"/>
    <property type="evidence" value="ECO:0007669"/>
    <property type="project" value="UniProtKB-EC"/>
</dbReference>
<evidence type="ECO:0000256" key="4">
    <source>
        <dbReference type="ARBA" id="ARBA00031123"/>
    </source>
</evidence>
<dbReference type="AlphaFoldDB" id="A0A8J7NNF2"/>
<evidence type="ECO:0000313" key="6">
    <source>
        <dbReference type="EMBL" id="MBN3316857.1"/>
    </source>
</evidence>
<gene>
    <name evidence="6" type="primary">Nagk</name>
    <name evidence="6" type="ORF">GTO95_0006185</name>
</gene>
<accession>A0A8J7NNF2</accession>
<dbReference type="SUPFAM" id="SSF53067">
    <property type="entry name" value="Actin-like ATPase domain"/>
    <property type="match status" value="2"/>
</dbReference>
<feature type="non-terminal residue" evidence="6">
    <location>
        <position position="383"/>
    </location>
</feature>
<dbReference type="EC" id="2.7.1.59" evidence="2"/>
<dbReference type="InterPro" id="IPR002731">
    <property type="entry name" value="ATPase_BadF"/>
</dbReference>
<dbReference type="Pfam" id="PF01869">
    <property type="entry name" value="BcrAD_BadFG"/>
    <property type="match status" value="1"/>
</dbReference>
<dbReference type="Proteomes" id="UP000736164">
    <property type="component" value="Unassembled WGS sequence"/>
</dbReference>
<dbReference type="Gene3D" id="3.30.420.40">
    <property type="match status" value="2"/>
</dbReference>
<evidence type="ECO:0000259" key="5">
    <source>
        <dbReference type="Pfam" id="PF01869"/>
    </source>
</evidence>
<protein>
    <recommendedName>
        <fullName evidence="3">N-acetyl-D-glucosamine kinase</fullName>
        <ecNumber evidence="2">2.7.1.59</ecNumber>
    </recommendedName>
    <alternativeName>
        <fullName evidence="4">GlcNAc kinase</fullName>
    </alternativeName>
</protein>
<dbReference type="PANTHER" id="PTHR12862:SF0">
    <property type="entry name" value="N-ACETYL-D-GLUCOSAMINE KINASE"/>
    <property type="match status" value="1"/>
</dbReference>
<comment type="similarity">
    <text evidence="1">Belongs to the eukaryotic-type N-acetylglucosamine kinase family.</text>
</comment>
<reference evidence="6" key="1">
    <citation type="journal article" date="2021" name="Cell">
        <title>Tracing the genetic footprints of vertebrate landing in non-teleost ray-finned fishes.</title>
        <authorList>
            <person name="Bi X."/>
            <person name="Wang K."/>
            <person name="Yang L."/>
            <person name="Pan H."/>
            <person name="Jiang H."/>
            <person name="Wei Q."/>
            <person name="Fang M."/>
            <person name="Yu H."/>
            <person name="Zhu C."/>
            <person name="Cai Y."/>
            <person name="He Y."/>
            <person name="Gan X."/>
            <person name="Zeng H."/>
            <person name="Yu D."/>
            <person name="Zhu Y."/>
            <person name="Jiang H."/>
            <person name="Qiu Q."/>
            <person name="Yang H."/>
            <person name="Zhang Y.E."/>
            <person name="Wang W."/>
            <person name="Zhu M."/>
            <person name="He S."/>
            <person name="Zhang G."/>
        </authorList>
    </citation>
    <scope>NUCLEOTIDE SEQUENCE</scope>
    <source>
        <strain evidence="6">Allg_001</strain>
    </source>
</reference>
<sequence length="383" mass="40609">MLVGSLACGRTGPAVCAVQRRPEPQAPPSAGDASHDGARKTMEAVYGGVEGGGTHSRAVLVSAAGRILAETEGPCTNHWLVGTEKCLEAINDMVQRAKIQAGLDPGTPLPSLGMSLSGGEQPEAILKLIAQMEDRFPQLSRSYHITTDAIGAMATASQQGGVVLIAGTGSNCKLVNPDGTEVGCGGWGHLMGDEGSAYWIAHLAVKTVFDASDNLVPPPHDVTYVKRAMMEYFQVTNLMGMLSHLYRTFQKSFFAGFCRNLAQGAEAGDPLCLYVFSQAGRILAQHVVAVLPRAHESLFQGDRGLPILCVGSVWKSWELLKPGFTEVLEGVASQSFSRYSLLTLRHSSALGGASLGAKSVGITLPLDYNANANVFYTHTFTCQ</sequence>
<evidence type="ECO:0000313" key="7">
    <source>
        <dbReference type="Proteomes" id="UP000736164"/>
    </source>
</evidence>
<feature type="non-terminal residue" evidence="6">
    <location>
        <position position="1"/>
    </location>
</feature>
<evidence type="ECO:0000256" key="1">
    <source>
        <dbReference type="ARBA" id="ARBA00006198"/>
    </source>
</evidence>
<organism evidence="6 7">
    <name type="scientific">Atractosteus spatula</name>
    <name type="common">Alligator gar</name>
    <name type="synonym">Lepisosteus spatula</name>
    <dbReference type="NCBI Taxonomy" id="7917"/>
    <lineage>
        <taxon>Eukaryota</taxon>
        <taxon>Metazoa</taxon>
        <taxon>Chordata</taxon>
        <taxon>Craniata</taxon>
        <taxon>Vertebrata</taxon>
        <taxon>Euteleostomi</taxon>
        <taxon>Actinopterygii</taxon>
        <taxon>Neopterygii</taxon>
        <taxon>Holostei</taxon>
        <taxon>Semionotiformes</taxon>
        <taxon>Lepisosteidae</taxon>
        <taxon>Atractosteus</taxon>
    </lineage>
</organism>
<feature type="domain" description="ATPase BadF/BadG/BcrA/BcrD type" evidence="5">
    <location>
        <begin position="48"/>
        <end position="319"/>
    </location>
</feature>
<keyword evidence="6" id="KW-0418">Kinase</keyword>
<dbReference type="PANTHER" id="PTHR12862">
    <property type="entry name" value="BADF TYPE ATPASE DOMAIN-CONTAINING PROTEIN"/>
    <property type="match status" value="1"/>
</dbReference>
<evidence type="ECO:0000256" key="2">
    <source>
        <dbReference type="ARBA" id="ARBA00012122"/>
    </source>
</evidence>
<comment type="caution">
    <text evidence="6">The sequence shown here is derived from an EMBL/GenBank/DDBJ whole genome shotgun (WGS) entry which is preliminary data.</text>
</comment>
<keyword evidence="6" id="KW-0808">Transferase</keyword>
<dbReference type="InterPro" id="IPR043129">
    <property type="entry name" value="ATPase_NBD"/>
</dbReference>
<dbReference type="CDD" id="cd24078">
    <property type="entry name" value="ASKHA_NBD_NAGK_meta"/>
    <property type="match status" value="1"/>
</dbReference>
<name>A0A8J7NNF2_ATRSP</name>
<dbReference type="InterPro" id="IPR039758">
    <property type="entry name" value="NAGK-like"/>
</dbReference>
<keyword evidence="7" id="KW-1185">Reference proteome</keyword>
<dbReference type="EMBL" id="JAAWVO010032182">
    <property type="protein sequence ID" value="MBN3316857.1"/>
    <property type="molecule type" value="Genomic_DNA"/>
</dbReference>
<proteinExistence type="inferred from homology"/>